<dbReference type="EMBL" id="JH717843">
    <property type="protein sequence ID" value="EWY89798.1"/>
    <property type="molecule type" value="Genomic_DNA"/>
</dbReference>
<proteinExistence type="predicted"/>
<sequence length="42" mass="5071">MRARYLGDFNELPNEDYWFCPLHEIRMKILPYDRTVQVTPAA</sequence>
<name>W9I4J6_FUSOX</name>
<reference evidence="1 2" key="1">
    <citation type="submission" date="2011-06" db="EMBL/GenBank/DDBJ databases">
        <title>The Genome Sequence of Fusarium oxysporum FOSC 3-a.</title>
        <authorList>
            <consortium name="The Broad Institute Genome Sequencing Platform"/>
            <person name="Ma L.-J."/>
            <person name="Gale L.R."/>
            <person name="Schwartz D.C."/>
            <person name="Zhou S."/>
            <person name="Corby-Kistler H."/>
            <person name="Young S.K."/>
            <person name="Zeng Q."/>
            <person name="Gargeya S."/>
            <person name="Fitzgerald M."/>
            <person name="Haas B."/>
            <person name="Abouelleil A."/>
            <person name="Alvarado L."/>
            <person name="Arachchi H.M."/>
            <person name="Berlin A."/>
            <person name="Brown A."/>
            <person name="Chapman S.B."/>
            <person name="Chen Z."/>
            <person name="Dunbar C."/>
            <person name="Freedman E."/>
            <person name="Gearin G."/>
            <person name="Gellesch M."/>
            <person name="Goldberg J."/>
            <person name="Griggs A."/>
            <person name="Gujja S."/>
            <person name="Heiman D."/>
            <person name="Howarth C."/>
            <person name="Larson L."/>
            <person name="Lui A."/>
            <person name="MacDonald P.J.P."/>
            <person name="Mehta T."/>
            <person name="Montmayeur A."/>
            <person name="Murphy C."/>
            <person name="Neiman D."/>
            <person name="Pearson M."/>
            <person name="Priest M."/>
            <person name="Roberts A."/>
            <person name="Saif S."/>
            <person name="Shea T."/>
            <person name="Shenoy N."/>
            <person name="Sisk P."/>
            <person name="Stolte C."/>
            <person name="Sykes S."/>
            <person name="Wortman J."/>
            <person name="Nusbaum C."/>
            <person name="Birren B."/>
        </authorList>
    </citation>
    <scope>NUCLEOTIDE SEQUENCE [LARGE SCALE GENOMIC DNA]</scope>
    <source>
        <strain evidence="2">FOSC 3-a</strain>
    </source>
</reference>
<accession>W9I4J6</accession>
<gene>
    <name evidence="1" type="ORF">FOYG_07455</name>
</gene>
<protein>
    <submittedName>
        <fullName evidence="1">Uncharacterized protein</fullName>
    </submittedName>
</protein>
<evidence type="ECO:0000313" key="2">
    <source>
        <dbReference type="Proteomes" id="UP000030753"/>
    </source>
</evidence>
<organism evidence="1 2">
    <name type="scientific">Fusarium oxysporum NRRL 32931</name>
    <dbReference type="NCBI Taxonomy" id="660029"/>
    <lineage>
        <taxon>Eukaryota</taxon>
        <taxon>Fungi</taxon>
        <taxon>Dikarya</taxon>
        <taxon>Ascomycota</taxon>
        <taxon>Pezizomycotina</taxon>
        <taxon>Sordariomycetes</taxon>
        <taxon>Hypocreomycetidae</taxon>
        <taxon>Hypocreales</taxon>
        <taxon>Nectriaceae</taxon>
        <taxon>Fusarium</taxon>
        <taxon>Fusarium oxysporum species complex</taxon>
    </lineage>
</organism>
<evidence type="ECO:0000313" key="1">
    <source>
        <dbReference type="EMBL" id="EWY89798.1"/>
    </source>
</evidence>
<dbReference type="AlphaFoldDB" id="W9I4J6"/>
<dbReference type="HOGENOM" id="CLU_3260548_0_0_1"/>
<dbReference type="Proteomes" id="UP000030753">
    <property type="component" value="Unassembled WGS sequence"/>
</dbReference>